<dbReference type="Proteomes" id="UP000294588">
    <property type="component" value="Unassembled WGS sequence"/>
</dbReference>
<reference evidence="1" key="1">
    <citation type="submission" date="2019-03" db="EMBL/GenBank/DDBJ databases">
        <title>Candidatus Syntrophosphaera thermopropionivorans: a novel player in syntrophic propionate oxidation during anaerobic digestion.</title>
        <authorList>
            <person name="Dyksma S."/>
        </authorList>
    </citation>
    <scope>NUCLEOTIDE SEQUENCE</scope>
    <source>
        <strain evidence="1">W5</strain>
    </source>
</reference>
<comment type="caution">
    <text evidence="1">The sequence shown here is derived from an EMBL/GenBank/DDBJ whole genome shotgun (WGS) entry which is preliminary data.</text>
</comment>
<proteinExistence type="predicted"/>
<protein>
    <submittedName>
        <fullName evidence="1">LysM peptidoglycan-binding domain-containing protein</fullName>
    </submittedName>
</protein>
<gene>
    <name evidence="1" type="ORF">E0946_01785</name>
</gene>
<evidence type="ECO:0000313" key="2">
    <source>
        <dbReference type="Proteomes" id="UP000294588"/>
    </source>
</evidence>
<name>A0AC61QKM3_9BACT</name>
<dbReference type="EMBL" id="SMOG01000002">
    <property type="protein sequence ID" value="TDF74242.1"/>
    <property type="molecule type" value="Genomic_DNA"/>
</dbReference>
<accession>A0AC61QKM3</accession>
<evidence type="ECO:0000313" key="1">
    <source>
        <dbReference type="EMBL" id="TDF74242.1"/>
    </source>
</evidence>
<sequence>MTLFLLFLLLPFILSAEYITHKVQPKDTLYSLSKKYDVPIEQIQKLNGLKGNIIHEGQVLKIKEEEKTKTPEVPAIIPAKPSLSTIQDKDSPTTPIIQKAELVDKESIVFPEDYYYKVRKGDNLYRIALNNKIKLADLLKWNNFENESHTIKEGDRLFIKDPSLYQKKTTLDAPKIETSAPEDPDSLIIEKIYVVQKKDTLYKIARENGMTVEELKALNNLKSDKLSVGQKIWLVGKPRTLEEEEEEELKLPSSSGSLKSEQINTNCIVPAEGYVSSEFGLRRGRPHKGIDIANKTGTPIYAAMDGVVLFAGRQNGYGNVVIVEHPDFIMTVYAHNEINLVREGDNVVQGQQIATMGATGNATGSHLHFEYRVKGNAINPRKVLPFKK</sequence>
<keyword evidence="2" id="KW-1185">Reference proteome</keyword>
<organism evidence="1 2">
    <name type="scientific">Candidatus Syntrophosphaera thermopropionivorans</name>
    <dbReference type="NCBI Taxonomy" id="2593015"/>
    <lineage>
        <taxon>Bacteria</taxon>
        <taxon>Pseudomonadati</taxon>
        <taxon>Candidatus Cloacimonadota</taxon>
        <taxon>Candidatus Cloacimonadia</taxon>
        <taxon>Candidatus Cloacimonadales</taxon>
        <taxon>Candidatus Cloacimonadaceae</taxon>
        <taxon>Candidatus Syntrophosphaera</taxon>
    </lineage>
</organism>